<dbReference type="GO" id="GO:0004324">
    <property type="term" value="F:ferredoxin-NADP+ reductase activity"/>
    <property type="evidence" value="ECO:0007669"/>
    <property type="project" value="UniProtKB-EC"/>
</dbReference>
<dbReference type="Pfam" id="PF03486">
    <property type="entry name" value="HI0933_like"/>
    <property type="match status" value="1"/>
</dbReference>
<dbReference type="InterPro" id="IPR057661">
    <property type="entry name" value="RsdA/BaiN/AoA(So)_Rossmann"/>
</dbReference>
<dbReference type="InterPro" id="IPR036188">
    <property type="entry name" value="FAD/NAD-bd_sf"/>
</dbReference>
<feature type="domain" description="RsdA/BaiN/AoA(So)-like insert" evidence="5">
    <location>
        <begin position="201"/>
        <end position="350"/>
    </location>
</feature>
<evidence type="ECO:0000259" key="4">
    <source>
        <dbReference type="Pfam" id="PF03486"/>
    </source>
</evidence>
<accession>A0A2P2ED88</accession>
<dbReference type="EC" id="1.18.1.2" evidence="6"/>
<dbReference type="Gene3D" id="3.50.50.60">
    <property type="entry name" value="FAD/NAD(P)-binding domain"/>
    <property type="match status" value="1"/>
</dbReference>
<dbReference type="SUPFAM" id="SSF160996">
    <property type="entry name" value="HI0933 insert domain-like"/>
    <property type="match status" value="1"/>
</dbReference>
<dbReference type="PANTHER" id="PTHR42887">
    <property type="entry name" value="OS12G0638800 PROTEIN"/>
    <property type="match status" value="1"/>
</dbReference>
<dbReference type="Pfam" id="PF22780">
    <property type="entry name" value="HI0933_like_1st"/>
    <property type="match status" value="1"/>
</dbReference>
<dbReference type="PANTHER" id="PTHR42887:SF1">
    <property type="entry name" value="BLR3961 PROTEIN"/>
    <property type="match status" value="1"/>
</dbReference>
<evidence type="ECO:0000256" key="2">
    <source>
        <dbReference type="ARBA" id="ARBA00022630"/>
    </source>
</evidence>
<protein>
    <submittedName>
        <fullName evidence="6">Ferredoxin-NADP reductase</fullName>
        <ecNumber evidence="6">1.18.1.2</ecNumber>
    </submittedName>
</protein>
<comment type="caution">
    <text evidence="6">The sequence shown here is derived from an EMBL/GenBank/DDBJ whole genome shotgun (WGS) entry which is preliminary data.</text>
</comment>
<organism evidence="6 7">
    <name type="scientific">Candidatus Phycosocius bacilliformis</name>
    <dbReference type="NCBI Taxonomy" id="1445552"/>
    <lineage>
        <taxon>Bacteria</taxon>
        <taxon>Pseudomonadati</taxon>
        <taxon>Pseudomonadota</taxon>
        <taxon>Alphaproteobacteria</taxon>
        <taxon>Caulobacterales</taxon>
        <taxon>Caulobacterales incertae sedis</taxon>
        <taxon>Candidatus Phycosocius</taxon>
    </lineage>
</organism>
<proteinExistence type="predicted"/>
<dbReference type="InterPro" id="IPR004792">
    <property type="entry name" value="BaiN-like"/>
</dbReference>
<dbReference type="InterPro" id="IPR022460">
    <property type="entry name" value="Flavoprotein_PP4765"/>
</dbReference>
<dbReference type="PRINTS" id="PR00411">
    <property type="entry name" value="PNDRDTASEI"/>
</dbReference>
<dbReference type="EMBL" id="BFBR01000009">
    <property type="protein sequence ID" value="GBF59033.1"/>
    <property type="molecule type" value="Genomic_DNA"/>
</dbReference>
<gene>
    <name evidence="6" type="ORF">PbB2_02725</name>
</gene>
<sequence>MSTSPPLPFDLPFIVIGAGPAGLFAAEKLAQAGHRVRVFDAMPSVGRKFLMAGRGGLNLTHSEALPGFMRRYGQAEAWVAPWLNGFRPDDLRAWAEGLGQPLFVGSSGRVFPRCFKASPLLRAWLDRMHLLGVEIIPSARWIGFSPDGAASFRHLNGQITNEKGAAVLLALGGASWPRLGSDGDWIDRLSSLGVGVTPIEAANSGVLRDWSVEMQSRFAGAVVKNVRVSLNEATGRGDLIITRNGIEGGPIYAITQTLRGAFREGPINIQIDLRPDIAIETLAKRLDRSRPGQSATTKLKTALRLSPAAIALMREATSNHLPAHHGDLAQLVKQVVLPFAGRGGLDRAISTSGGVSRESVDDHLMLRALPGVFVAGEMLDWDAPTGGYLLQACFASGYHAAQGMLNWRKAY</sequence>
<keyword evidence="2" id="KW-0285">Flavoprotein</keyword>
<dbReference type="Gene3D" id="2.40.30.10">
    <property type="entry name" value="Translation factors"/>
    <property type="match status" value="1"/>
</dbReference>
<keyword evidence="7" id="KW-1185">Reference proteome</keyword>
<evidence type="ECO:0000313" key="6">
    <source>
        <dbReference type="EMBL" id="GBF59033.1"/>
    </source>
</evidence>
<keyword evidence="6" id="KW-0560">Oxidoreductase</keyword>
<dbReference type="AlphaFoldDB" id="A0A2P2ED88"/>
<evidence type="ECO:0000256" key="1">
    <source>
        <dbReference type="ARBA" id="ARBA00001974"/>
    </source>
</evidence>
<evidence type="ECO:0000256" key="3">
    <source>
        <dbReference type="ARBA" id="ARBA00022827"/>
    </source>
</evidence>
<name>A0A2P2ED88_9PROT</name>
<dbReference type="NCBIfam" id="TIGR03862">
    <property type="entry name" value="flavo_PP4765"/>
    <property type="match status" value="1"/>
</dbReference>
<dbReference type="SUPFAM" id="SSF51905">
    <property type="entry name" value="FAD/NAD(P)-binding domain"/>
    <property type="match status" value="1"/>
</dbReference>
<dbReference type="InterPro" id="IPR055178">
    <property type="entry name" value="RsdA/BaiN/AoA(So)-like_dom"/>
</dbReference>
<dbReference type="NCBIfam" id="TIGR00275">
    <property type="entry name" value="aminoacetone oxidase family FAD-binding enzyme"/>
    <property type="match status" value="1"/>
</dbReference>
<dbReference type="Gene3D" id="1.10.8.260">
    <property type="entry name" value="HI0933 insert domain-like"/>
    <property type="match status" value="1"/>
</dbReference>
<dbReference type="RefSeq" id="WP_108985887.1">
    <property type="nucleotide sequence ID" value="NZ_BFBR01000009.1"/>
</dbReference>
<comment type="cofactor">
    <cofactor evidence="1">
        <name>FAD</name>
        <dbReference type="ChEBI" id="CHEBI:57692"/>
    </cofactor>
</comment>
<evidence type="ECO:0000313" key="7">
    <source>
        <dbReference type="Proteomes" id="UP000245086"/>
    </source>
</evidence>
<dbReference type="InterPro" id="IPR023166">
    <property type="entry name" value="BaiN-like_dom_sf"/>
</dbReference>
<dbReference type="PRINTS" id="PR00368">
    <property type="entry name" value="FADPNR"/>
</dbReference>
<feature type="domain" description="RsdA/BaiN/AoA(So)-like Rossmann fold-like" evidence="4">
    <location>
        <begin position="13"/>
        <end position="402"/>
    </location>
</feature>
<dbReference type="Proteomes" id="UP000245086">
    <property type="component" value="Unassembled WGS sequence"/>
</dbReference>
<keyword evidence="3" id="KW-0274">FAD</keyword>
<reference evidence="6 7" key="1">
    <citation type="journal article" date="2018" name="Genome Announc.">
        <title>Draft Genome Sequence of "Candidatus Phycosocius bacilliformis," an Alphaproteobacterial Ectosymbiont of the Hydrocarbon-Producing Green Alga Botryococcus braunii.</title>
        <authorList>
            <person name="Tanabe Y."/>
            <person name="Yamaguchi H."/>
            <person name="Watanabe M.M."/>
        </authorList>
    </citation>
    <scope>NUCLEOTIDE SEQUENCE [LARGE SCALE GENOMIC DNA]</scope>
    <source>
        <strain evidence="6 7">BOTRYCO-2</strain>
    </source>
</reference>
<dbReference type="OrthoDB" id="5288829at2"/>
<evidence type="ECO:0000259" key="5">
    <source>
        <dbReference type="Pfam" id="PF22780"/>
    </source>
</evidence>